<proteinExistence type="predicted"/>
<reference evidence="1" key="1">
    <citation type="journal article" date="2020" name="bioRxiv">
        <title>Comparative genomics of Chlamydomonas.</title>
        <authorList>
            <person name="Craig R.J."/>
            <person name="Hasan A.R."/>
            <person name="Ness R.W."/>
            <person name="Keightley P.D."/>
        </authorList>
    </citation>
    <scope>NUCLEOTIDE SEQUENCE</scope>
    <source>
        <strain evidence="1">CCAP 11/70</strain>
    </source>
</reference>
<comment type="caution">
    <text evidence="1">The sequence shown here is derived from an EMBL/GenBank/DDBJ whole genome shotgun (WGS) entry which is preliminary data.</text>
</comment>
<name>A0A835YN00_9CHLO</name>
<dbReference type="OrthoDB" id="592847at2759"/>
<organism evidence="1 2">
    <name type="scientific">Edaphochlamys debaryana</name>
    <dbReference type="NCBI Taxonomy" id="47281"/>
    <lineage>
        <taxon>Eukaryota</taxon>
        <taxon>Viridiplantae</taxon>
        <taxon>Chlorophyta</taxon>
        <taxon>core chlorophytes</taxon>
        <taxon>Chlorophyceae</taxon>
        <taxon>CS clade</taxon>
        <taxon>Chlamydomonadales</taxon>
        <taxon>Chlamydomonadales incertae sedis</taxon>
        <taxon>Edaphochlamys</taxon>
    </lineage>
</organism>
<evidence type="ECO:0000313" key="2">
    <source>
        <dbReference type="Proteomes" id="UP000612055"/>
    </source>
</evidence>
<dbReference type="UniPathway" id="UPA00378"/>
<dbReference type="EMBL" id="JAEHOE010000003">
    <property type="protein sequence ID" value="KAG2500674.1"/>
    <property type="molecule type" value="Genomic_DNA"/>
</dbReference>
<keyword evidence="2" id="KW-1185">Reference proteome</keyword>
<dbReference type="Proteomes" id="UP000612055">
    <property type="component" value="Unassembled WGS sequence"/>
</dbReference>
<gene>
    <name evidence="1" type="ORF">HYH03_001440</name>
</gene>
<protein>
    <submittedName>
        <fullName evidence="1">Uncharacterized protein</fullName>
    </submittedName>
</protein>
<accession>A0A835YN00</accession>
<dbReference type="AlphaFoldDB" id="A0A835YN00"/>
<sequence>MTLGTSHGQADSLLLEEPLIVESHLGPGQMRISAAAAAHANGTRPIVFIGVWTRFPEPSPCSGGAADTTAAANTAAAHKARRAAARASWVAGIKALQGQVVEYRFVAPEPSGPLGRAQLDAEMREHGDVWVLPSSAAGAAAKTTDADGPAVTAAAAAARRNRRVKSHSRRTLSGGTDCRATRGVSPDLLRRFYVRVLDEYDSVEWIVQMSEGAAVLPQRLLCALDQYAAMGADYVGCMAYGPVPASDPLAFMLAAHYPLHAVGPAVLSARAVRDVVVAGYDMLRLEGRMDVVLGLWMLTSNVSYYDDQRLCQAARCGPATVGLYHPESGPLPAHDLAQAYGNPDCGGGACPLPYLRSPAENLDDFFGSMRV</sequence>
<evidence type="ECO:0000313" key="1">
    <source>
        <dbReference type="EMBL" id="KAG2500674.1"/>
    </source>
</evidence>